<evidence type="ECO:0000256" key="1">
    <source>
        <dbReference type="ARBA" id="ARBA00023117"/>
    </source>
</evidence>
<dbReference type="EMBL" id="QJKJ01014002">
    <property type="protein sequence ID" value="RDX65258.1"/>
    <property type="molecule type" value="Genomic_DNA"/>
</dbReference>
<dbReference type="Proteomes" id="UP000257109">
    <property type="component" value="Unassembled WGS sequence"/>
</dbReference>
<dbReference type="PANTHER" id="PTHR37888">
    <property type="entry name" value="DNA-BINDING BROMODOMAIN-CONTAINING PROTEIN"/>
    <property type="match status" value="1"/>
</dbReference>
<feature type="region of interest" description="Disordered" evidence="3">
    <location>
        <begin position="148"/>
        <end position="176"/>
    </location>
</feature>
<feature type="non-terminal residue" evidence="5">
    <location>
        <position position="1"/>
    </location>
</feature>
<sequence>MTIGAEGMVTWGTWEELVLGGTVLRHGTQDWTLVATDLKTRTVSPCNFTPETGTGPFLWIVCETTIVTPKTYVRVLDFATKATCFVENGVCKAKYEELQQQYAGCTSWFEELRKKRVAELKRGLEQSEESIGSLELRLESLKAERNEKRDDCRVGNGSVEPELHVPPQKWDRVESSSKEMSKDGLSAGSFTHETQINWSYNYLVPTMSCEDMQMKPEVSLFTEPENVLIIDKLAHTVYGEQGVCLKKLRGKRKRRDCGRNIVIESDFSADVCKESSTSNCGEIVKSSGMNEENANLEKDGTKDLMEILDSVMEVRGASVFCRKLDSQKRGRYKQIILHHMDFDTIRSRISKKIFRSERLLFRDLLLLANNALVFYTESTREHKTALLIRDHVTKTMTEKLKCLSSRVTLANSSTTTTSPVHDPSVEVKSMRPGNHKIVAKVAGGSSSAERVSLGAKKANKVDSPPSVESLPIKKKAFGGTEKVGRESADQNLITKSIIQYWWPRTSEYIFDLKAKFFAPRIQ</sequence>
<dbReference type="OrthoDB" id="1742084at2759"/>
<protein>
    <recommendedName>
        <fullName evidence="4">Bromo domain-containing protein</fullName>
    </recommendedName>
</protein>
<evidence type="ECO:0000313" key="5">
    <source>
        <dbReference type="EMBL" id="RDX65258.1"/>
    </source>
</evidence>
<dbReference type="SUPFAM" id="SSF47370">
    <property type="entry name" value="Bromodomain"/>
    <property type="match status" value="1"/>
</dbReference>
<evidence type="ECO:0000256" key="3">
    <source>
        <dbReference type="SAM" id="MobiDB-lite"/>
    </source>
</evidence>
<dbReference type="PROSITE" id="PS50014">
    <property type="entry name" value="BROMODOMAIN_2"/>
    <property type="match status" value="1"/>
</dbReference>
<dbReference type="Gene3D" id="1.20.920.10">
    <property type="entry name" value="Bromodomain-like"/>
    <property type="match status" value="1"/>
</dbReference>
<evidence type="ECO:0000256" key="2">
    <source>
        <dbReference type="PROSITE-ProRule" id="PRU00035"/>
    </source>
</evidence>
<accession>A0A371EGT6</accession>
<keyword evidence="1 2" id="KW-0103">Bromodomain</keyword>
<name>A0A371EGT6_MUCPR</name>
<evidence type="ECO:0000259" key="4">
    <source>
        <dbReference type="PROSITE" id="PS50014"/>
    </source>
</evidence>
<dbReference type="PANTHER" id="PTHR37888:SF4">
    <property type="entry name" value="OS07G0565300 PROTEIN"/>
    <property type="match status" value="1"/>
</dbReference>
<proteinExistence type="predicted"/>
<reference evidence="5" key="1">
    <citation type="submission" date="2018-05" db="EMBL/GenBank/DDBJ databases">
        <title>Draft genome of Mucuna pruriens seed.</title>
        <authorList>
            <person name="Nnadi N.E."/>
            <person name="Vos R."/>
            <person name="Hasami M.H."/>
            <person name="Devisetty U.K."/>
            <person name="Aguiy J.C."/>
        </authorList>
    </citation>
    <scope>NUCLEOTIDE SEQUENCE [LARGE SCALE GENOMIC DNA]</scope>
    <source>
        <strain evidence="5">JCA_2017</strain>
    </source>
</reference>
<feature type="domain" description="Bromo" evidence="4">
    <location>
        <begin position="312"/>
        <end position="382"/>
    </location>
</feature>
<organism evidence="5 6">
    <name type="scientific">Mucuna pruriens</name>
    <name type="common">Velvet bean</name>
    <name type="synonym">Dolichos pruriens</name>
    <dbReference type="NCBI Taxonomy" id="157652"/>
    <lineage>
        <taxon>Eukaryota</taxon>
        <taxon>Viridiplantae</taxon>
        <taxon>Streptophyta</taxon>
        <taxon>Embryophyta</taxon>
        <taxon>Tracheophyta</taxon>
        <taxon>Spermatophyta</taxon>
        <taxon>Magnoliopsida</taxon>
        <taxon>eudicotyledons</taxon>
        <taxon>Gunneridae</taxon>
        <taxon>Pentapetalae</taxon>
        <taxon>rosids</taxon>
        <taxon>fabids</taxon>
        <taxon>Fabales</taxon>
        <taxon>Fabaceae</taxon>
        <taxon>Papilionoideae</taxon>
        <taxon>50 kb inversion clade</taxon>
        <taxon>NPAAA clade</taxon>
        <taxon>indigoferoid/millettioid clade</taxon>
        <taxon>Phaseoleae</taxon>
        <taxon>Mucuna</taxon>
    </lineage>
</organism>
<evidence type="ECO:0000313" key="6">
    <source>
        <dbReference type="Proteomes" id="UP000257109"/>
    </source>
</evidence>
<dbReference type="AlphaFoldDB" id="A0A371EGT6"/>
<dbReference type="InterPro" id="IPR036427">
    <property type="entry name" value="Bromodomain-like_sf"/>
</dbReference>
<gene>
    <name evidence="5" type="ORF">CR513_56098</name>
</gene>
<comment type="caution">
    <text evidence="5">The sequence shown here is derived from an EMBL/GenBank/DDBJ whole genome shotgun (WGS) entry which is preliminary data.</text>
</comment>
<keyword evidence="6" id="KW-1185">Reference proteome</keyword>
<dbReference type="SMART" id="SM00297">
    <property type="entry name" value="BROMO"/>
    <property type="match status" value="1"/>
</dbReference>
<dbReference type="Pfam" id="PF00439">
    <property type="entry name" value="Bromodomain"/>
    <property type="match status" value="1"/>
</dbReference>
<dbReference type="InterPro" id="IPR001487">
    <property type="entry name" value="Bromodomain"/>
</dbReference>